<protein>
    <recommendedName>
        <fullName evidence="7">DarT domain-containing protein</fullName>
    </recommendedName>
</protein>
<proteinExistence type="inferred from homology"/>
<keyword evidence="2 6" id="KW-0328">Glycosyltransferase</keyword>
<dbReference type="InterPro" id="IPR029494">
    <property type="entry name" value="DarT"/>
</dbReference>
<feature type="binding site" evidence="6">
    <location>
        <begin position="11"/>
        <end position="13"/>
    </location>
    <ligand>
        <name>NAD(+)</name>
        <dbReference type="ChEBI" id="CHEBI:57540"/>
    </ligand>
</feature>
<feature type="active site" description="Proton acceptor" evidence="6">
    <location>
        <position position="58"/>
    </location>
</feature>
<keyword evidence="5 6" id="KW-0238">DNA-binding</keyword>
<keyword evidence="4 6" id="KW-0548">Nucleotidyltransferase</keyword>
<evidence type="ECO:0000313" key="8">
    <source>
        <dbReference type="EMBL" id="KNX40412.1"/>
    </source>
</evidence>
<organism evidence="8 9">
    <name type="scientific">Roseovarius tolerans</name>
    <dbReference type="NCBI Taxonomy" id="74031"/>
    <lineage>
        <taxon>Bacteria</taxon>
        <taxon>Pseudomonadati</taxon>
        <taxon>Pseudomonadota</taxon>
        <taxon>Alphaproteobacteria</taxon>
        <taxon>Rhodobacterales</taxon>
        <taxon>Roseobacteraceae</taxon>
        <taxon>Roseovarius</taxon>
    </lineage>
</organism>
<dbReference type="GO" id="GO:0016779">
    <property type="term" value="F:nucleotidyltransferase activity"/>
    <property type="evidence" value="ECO:0007669"/>
    <property type="project" value="UniProtKB-UniRule"/>
</dbReference>
<gene>
    <name evidence="8" type="ORF">ROTO_30640</name>
</gene>
<dbReference type="GO" id="GO:0016757">
    <property type="term" value="F:glycosyltransferase activity"/>
    <property type="evidence" value="ECO:0007669"/>
    <property type="project" value="UniProtKB-UniRule"/>
</dbReference>
<comment type="catalytic activity">
    <reaction evidence="6">
        <text>a thymidine in DNA + NAD(+) = an N-(ADP-alpha-D-ribosyl)-thymidine in DNA + nicotinamide + H(+)</text>
        <dbReference type="Rhea" id="RHEA:71651"/>
        <dbReference type="Rhea" id="RHEA-COMP:13556"/>
        <dbReference type="Rhea" id="RHEA-COMP:18051"/>
        <dbReference type="ChEBI" id="CHEBI:15378"/>
        <dbReference type="ChEBI" id="CHEBI:17154"/>
        <dbReference type="ChEBI" id="CHEBI:57540"/>
        <dbReference type="ChEBI" id="CHEBI:137386"/>
        <dbReference type="ChEBI" id="CHEBI:191199"/>
    </reaction>
</comment>
<reference evidence="9" key="1">
    <citation type="submission" date="2015-07" db="EMBL/GenBank/DDBJ databases">
        <title>Draft Genome Sequence of Roseovarius tolerans EL-164, a producer of N-Acylated Alanine Methyl Esters (NAMEs).</title>
        <authorList>
            <person name="Voget S."/>
            <person name="Bruns H."/>
            <person name="Wagner-Doebler I."/>
            <person name="Schulz S."/>
            <person name="Daniel R."/>
        </authorList>
    </citation>
    <scope>NUCLEOTIDE SEQUENCE [LARGE SCALE GENOMIC DNA]</scope>
    <source>
        <strain evidence="9">EL-164</strain>
    </source>
</reference>
<sequence length="219" mass="24520">MPPPAAPKIYHIVHVDRLPSIIADGGLLSDAEIVKRAATNPAHGMGTTIGMGSIKEARLTQRTLRSNPGLFVGHCVPFYFCFRSVMLYVIYKANHPGLEYRGGQGPIVHLEADLLATVDWGNANGRRWAFTLSNAGSAYFSDRADLAELDQIDWDAVNARNWQSCREAKAAEFLMEQSFPWELVTRIGVRSQQYHGQVRTALQAAEHKPHVEIKPDWYY</sequence>
<comment type="caution">
    <text evidence="6">Lacks conserved residue(s) required for the propagation of feature annotation.</text>
</comment>
<dbReference type="OrthoDB" id="9813972at2"/>
<feature type="active site" evidence="6">
    <location>
        <position position="172"/>
    </location>
</feature>
<accession>A0A0L6CRL6</accession>
<dbReference type="PROSITE" id="PS52018">
    <property type="entry name" value="DART"/>
    <property type="match status" value="1"/>
</dbReference>
<evidence type="ECO:0000259" key="7">
    <source>
        <dbReference type="PROSITE" id="PS52018"/>
    </source>
</evidence>
<evidence type="ECO:0000256" key="1">
    <source>
        <dbReference type="ARBA" id="ARBA00022649"/>
    </source>
</evidence>
<dbReference type="Proteomes" id="UP000037046">
    <property type="component" value="Unassembled WGS sequence"/>
</dbReference>
<evidence type="ECO:0000256" key="3">
    <source>
        <dbReference type="ARBA" id="ARBA00022679"/>
    </source>
</evidence>
<dbReference type="AlphaFoldDB" id="A0A0L6CRL6"/>
<feature type="binding site" evidence="6">
    <location>
        <position position="28"/>
    </location>
    <ligand>
        <name>NAD(+)</name>
        <dbReference type="ChEBI" id="CHEBI:57540"/>
    </ligand>
</feature>
<keyword evidence="1 6" id="KW-1277">Toxin-antitoxin system</keyword>
<evidence type="ECO:0000256" key="5">
    <source>
        <dbReference type="ARBA" id="ARBA00023125"/>
    </source>
</evidence>
<keyword evidence="3 6" id="KW-0808">Transferase</keyword>
<evidence type="ECO:0000256" key="6">
    <source>
        <dbReference type="PROSITE-ProRule" id="PRU01362"/>
    </source>
</evidence>
<evidence type="ECO:0000256" key="2">
    <source>
        <dbReference type="ARBA" id="ARBA00022676"/>
    </source>
</evidence>
<evidence type="ECO:0000256" key="4">
    <source>
        <dbReference type="ARBA" id="ARBA00022695"/>
    </source>
</evidence>
<comment type="similarity">
    <text evidence="6">Belongs to the DarT ADP-ribosyltransferase family.</text>
</comment>
<dbReference type="RefSeq" id="WP_050663914.1">
    <property type="nucleotide sequence ID" value="NZ_CP118494.1"/>
</dbReference>
<keyword evidence="9" id="KW-1185">Reference proteome</keyword>
<dbReference type="GO" id="GO:0003677">
    <property type="term" value="F:DNA binding"/>
    <property type="evidence" value="ECO:0007669"/>
    <property type="project" value="UniProtKB-UniRule"/>
</dbReference>
<evidence type="ECO:0000313" key="9">
    <source>
        <dbReference type="Proteomes" id="UP000037046"/>
    </source>
</evidence>
<dbReference type="EMBL" id="LGVV01000054">
    <property type="protein sequence ID" value="KNX40412.1"/>
    <property type="molecule type" value="Genomic_DNA"/>
</dbReference>
<dbReference type="Pfam" id="PF14487">
    <property type="entry name" value="DarT"/>
    <property type="match status" value="1"/>
</dbReference>
<feature type="domain" description="DarT" evidence="7">
    <location>
        <begin position="7"/>
        <end position="219"/>
    </location>
</feature>
<feature type="binding site" evidence="6">
    <location>
        <position position="58"/>
    </location>
    <ligand>
        <name>NAD(+)</name>
        <dbReference type="ChEBI" id="CHEBI:57540"/>
    </ligand>
</feature>
<dbReference type="PATRIC" id="fig|74031.6.peg.3126"/>
<name>A0A0L6CRL6_9RHOB</name>
<comment type="caution">
    <text evidence="8">The sequence shown here is derived from an EMBL/GenBank/DDBJ whole genome shotgun (WGS) entry which is preliminary data.</text>
</comment>